<comment type="caution">
    <text evidence="4">The sequence shown here is derived from an EMBL/GenBank/DDBJ whole genome shotgun (WGS) entry which is preliminary data.</text>
</comment>
<keyword evidence="5" id="KW-1185">Reference proteome</keyword>
<evidence type="ECO:0000256" key="2">
    <source>
        <dbReference type="SAM" id="Phobius"/>
    </source>
</evidence>
<evidence type="ECO:0000256" key="1">
    <source>
        <dbReference type="ARBA" id="ARBA00022729"/>
    </source>
</evidence>
<dbReference type="InterPro" id="IPR016047">
    <property type="entry name" value="M23ase_b-sheet_dom"/>
</dbReference>
<protein>
    <submittedName>
        <fullName evidence="4">Peptidoglycan DD-metalloendopeptidase family protein</fullName>
    </submittedName>
</protein>
<dbReference type="Gene3D" id="2.70.70.10">
    <property type="entry name" value="Glucose Permease (Domain IIA)"/>
    <property type="match status" value="1"/>
</dbReference>
<feature type="domain" description="M23ase beta-sheet core" evidence="3">
    <location>
        <begin position="356"/>
        <end position="448"/>
    </location>
</feature>
<dbReference type="PANTHER" id="PTHR21666:SF289">
    <property type="entry name" value="L-ALA--D-GLU ENDOPEPTIDASE"/>
    <property type="match status" value="1"/>
</dbReference>
<dbReference type="PANTHER" id="PTHR21666">
    <property type="entry name" value="PEPTIDASE-RELATED"/>
    <property type="match status" value="1"/>
</dbReference>
<keyword evidence="2" id="KW-1133">Transmembrane helix</keyword>
<keyword evidence="1" id="KW-0732">Signal</keyword>
<gene>
    <name evidence="4" type="ORF">NCR95_06055</name>
</gene>
<dbReference type="Proteomes" id="UP001057522">
    <property type="component" value="Unassembled WGS sequence"/>
</dbReference>
<dbReference type="SUPFAM" id="SSF51261">
    <property type="entry name" value="Duplicated hybrid motif"/>
    <property type="match status" value="1"/>
</dbReference>
<evidence type="ECO:0000313" key="4">
    <source>
        <dbReference type="EMBL" id="MCL9819728.1"/>
    </source>
</evidence>
<dbReference type="InterPro" id="IPR011055">
    <property type="entry name" value="Dup_hybrid_motif"/>
</dbReference>
<reference evidence="4" key="1">
    <citation type="submission" date="2022-06" db="EMBL/GenBank/DDBJ databases">
        <title>Helicobacter colisuis sp. nov.</title>
        <authorList>
            <person name="Papic B."/>
            <person name="Gruntar I."/>
        </authorList>
    </citation>
    <scope>NUCLEOTIDE SEQUENCE</scope>
    <source>
        <strain evidence="4">11154-15</strain>
    </source>
</reference>
<dbReference type="EMBL" id="JAMOKX010000005">
    <property type="protein sequence ID" value="MCL9819728.1"/>
    <property type="molecule type" value="Genomic_DNA"/>
</dbReference>
<dbReference type="RefSeq" id="WP_250604507.1">
    <property type="nucleotide sequence ID" value="NZ_JAMOKX010000005.1"/>
</dbReference>
<accession>A0ABT0TUW9</accession>
<name>A0ABT0TUW9_9HELI</name>
<organism evidence="4 5">
    <name type="scientific">Helicobacter colisuis</name>
    <dbReference type="NCBI Taxonomy" id="2949739"/>
    <lineage>
        <taxon>Bacteria</taxon>
        <taxon>Pseudomonadati</taxon>
        <taxon>Campylobacterota</taxon>
        <taxon>Epsilonproteobacteria</taxon>
        <taxon>Campylobacterales</taxon>
        <taxon>Helicobacteraceae</taxon>
        <taxon>Helicobacter</taxon>
    </lineage>
</organism>
<dbReference type="InterPro" id="IPR050570">
    <property type="entry name" value="Cell_wall_metabolism_enzyme"/>
</dbReference>
<feature type="transmembrane region" description="Helical" evidence="2">
    <location>
        <begin position="9"/>
        <end position="30"/>
    </location>
</feature>
<evidence type="ECO:0000259" key="3">
    <source>
        <dbReference type="Pfam" id="PF01551"/>
    </source>
</evidence>
<evidence type="ECO:0000313" key="5">
    <source>
        <dbReference type="Proteomes" id="UP001057522"/>
    </source>
</evidence>
<dbReference type="Pfam" id="PF01551">
    <property type="entry name" value="Peptidase_M23"/>
    <property type="match status" value="1"/>
</dbReference>
<keyword evidence="2" id="KW-0472">Membrane</keyword>
<proteinExistence type="predicted"/>
<sequence>MQNPHSKGGFIKVLGLLLIILFVGAGIFMLTSESFEKESPQINLRENSAWNLKDFFPIQIQDNAGIKVYSVTLLHNQERIPLQTKILTSQNCLSPNADLSESQEIQTHPKTLCIGIQKPNNIKNSTPELELEISATDTSRWNLFNGNTTTKTFKIPIDTKKPQLAILSHSYKITQGGSALVIFRATDDNLKDIRISNGTYDFLPQPFYKEGFYISLIAWNKTSPNFSAKIYASDSAGNVSIAPINFYLQKKQYRDSTIPLKDSFIDGKISMLVQEIGEKNLEDFPNKLAIFKYINEDVRKQSANRVFEVASQFDRETLVTDFSLKAFSPLRNGAVMANFGDHRTFNYQGENVSESNHMGLDLANIKQAPVLLSNSGVVTLNEFVGINGNTIIVYHGLGLSTLYAHLTTQKVNVGDLVNAGDEIANTGNTGLALGDHLHFGVLIQGHEVWTAEWLDSTWIKTNIDDIINEAKIIVDRL</sequence>
<keyword evidence="2" id="KW-0812">Transmembrane</keyword>
<dbReference type="CDD" id="cd12797">
    <property type="entry name" value="M23_peptidase"/>
    <property type="match status" value="1"/>
</dbReference>